<feature type="signal peptide" evidence="2">
    <location>
        <begin position="1"/>
        <end position="27"/>
    </location>
</feature>
<feature type="chain" id="PRO_5045410574" evidence="2">
    <location>
        <begin position="28"/>
        <end position="402"/>
    </location>
</feature>
<evidence type="ECO:0000259" key="3">
    <source>
        <dbReference type="Pfam" id="PF04069"/>
    </source>
</evidence>
<accession>A0ABU2LDE9</accession>
<dbReference type="EMBL" id="JAVREN010000041">
    <property type="protein sequence ID" value="MDT0309602.1"/>
    <property type="molecule type" value="Genomic_DNA"/>
</dbReference>
<protein>
    <submittedName>
        <fullName evidence="4">Glycine betaine ABC transporter substrate-binding protein</fullName>
    </submittedName>
</protein>
<dbReference type="InterPro" id="IPR007210">
    <property type="entry name" value="ABC_Gly_betaine_transp_sub-bd"/>
</dbReference>
<evidence type="ECO:0000313" key="5">
    <source>
        <dbReference type="Proteomes" id="UP001183388"/>
    </source>
</evidence>
<dbReference type="Proteomes" id="UP001183388">
    <property type="component" value="Unassembled WGS sequence"/>
</dbReference>
<keyword evidence="5" id="KW-1185">Reference proteome</keyword>
<evidence type="ECO:0000256" key="1">
    <source>
        <dbReference type="SAM" id="MobiDB-lite"/>
    </source>
</evidence>
<dbReference type="SUPFAM" id="SSF53850">
    <property type="entry name" value="Periplasmic binding protein-like II"/>
    <property type="match status" value="1"/>
</dbReference>
<evidence type="ECO:0000256" key="2">
    <source>
        <dbReference type="SAM" id="SignalP"/>
    </source>
</evidence>
<sequence length="402" mass="42199">MRPPRRRSLPAAAAAAFALAAALGATLGGCVTVEPDETRSSGPSPSPAAGDNAPDAPRREGGGGRQPDGGAEELPREERTGPGDPAEGGRSEEPERRGAGGAAGAGRSPGADREPPAAEEPRDPARPGAGGGEPEPVLIAVPDWPGGQANAAVAGWVLENELGIPVERVWADQEGAWEALAEGRADVILEDWGALPDARERHVDRDRAVVPAGPLGITGHVGWYVSGDFAEAHPEALDWRRLNDYAALLGGQVLQGDPQFATRDQEIIEDLGLDLRPVPAGSEEALLDSLRRADAGGEPVLGYFWQPHWLSAEVDLAEVRLPGYYPRIPLRKYLNAEFASEGGEAVAFLREFAWTAEDQNAVAELIAGEGLSLSAAAERWARAHPETVASWVEAAESAEAAD</sequence>
<feature type="compositionally biased region" description="Basic and acidic residues" evidence="1">
    <location>
        <begin position="73"/>
        <end position="98"/>
    </location>
</feature>
<dbReference type="PROSITE" id="PS51257">
    <property type="entry name" value="PROKAR_LIPOPROTEIN"/>
    <property type="match status" value="1"/>
</dbReference>
<dbReference type="Pfam" id="PF04069">
    <property type="entry name" value="OpuAC"/>
    <property type="match status" value="1"/>
</dbReference>
<proteinExistence type="predicted"/>
<name>A0ABU2LDE9_9ACTN</name>
<feature type="compositionally biased region" description="Basic and acidic residues" evidence="1">
    <location>
        <begin position="110"/>
        <end position="125"/>
    </location>
</feature>
<keyword evidence="2" id="KW-0732">Signal</keyword>
<feature type="region of interest" description="Disordered" evidence="1">
    <location>
        <begin position="32"/>
        <end position="143"/>
    </location>
</feature>
<gene>
    <name evidence="4" type="ORF">RM780_21960</name>
</gene>
<organism evidence="4 5">
    <name type="scientific">Streptomyces boetiae</name>
    <dbReference type="NCBI Taxonomy" id="3075541"/>
    <lineage>
        <taxon>Bacteria</taxon>
        <taxon>Bacillati</taxon>
        <taxon>Actinomycetota</taxon>
        <taxon>Actinomycetes</taxon>
        <taxon>Kitasatosporales</taxon>
        <taxon>Streptomycetaceae</taxon>
        <taxon>Streptomyces</taxon>
    </lineage>
</organism>
<dbReference type="Gene3D" id="3.40.190.10">
    <property type="entry name" value="Periplasmic binding protein-like II"/>
    <property type="match status" value="1"/>
</dbReference>
<dbReference type="RefSeq" id="WP_311632568.1">
    <property type="nucleotide sequence ID" value="NZ_JAVREN010000041.1"/>
</dbReference>
<reference evidence="5" key="1">
    <citation type="submission" date="2023-07" db="EMBL/GenBank/DDBJ databases">
        <title>30 novel species of actinomycetes from the DSMZ collection.</title>
        <authorList>
            <person name="Nouioui I."/>
        </authorList>
    </citation>
    <scope>NUCLEOTIDE SEQUENCE [LARGE SCALE GENOMIC DNA]</scope>
    <source>
        <strain evidence="5">DSM 44917</strain>
    </source>
</reference>
<dbReference type="Gene3D" id="3.40.190.100">
    <property type="entry name" value="Glycine betaine-binding periplasmic protein, domain 2"/>
    <property type="match status" value="1"/>
</dbReference>
<evidence type="ECO:0000313" key="4">
    <source>
        <dbReference type="EMBL" id="MDT0309602.1"/>
    </source>
</evidence>
<feature type="compositionally biased region" description="Low complexity" evidence="1">
    <location>
        <begin position="40"/>
        <end position="55"/>
    </location>
</feature>
<feature type="domain" description="ABC-type glycine betaine transport system substrate-binding" evidence="3">
    <location>
        <begin position="136"/>
        <end position="382"/>
    </location>
</feature>
<comment type="caution">
    <text evidence="4">The sequence shown here is derived from an EMBL/GenBank/DDBJ whole genome shotgun (WGS) entry which is preliminary data.</text>
</comment>